<organism evidence="2 3">
    <name type="scientific">Eubacterium coprostanoligenes</name>
    <dbReference type="NCBI Taxonomy" id="290054"/>
    <lineage>
        <taxon>Bacteria</taxon>
        <taxon>Bacillati</taxon>
        <taxon>Bacillota</taxon>
        <taxon>Clostridia</taxon>
        <taxon>Eubacteriales</taxon>
        <taxon>Eubacteriaceae</taxon>
        <taxon>Eubacterium</taxon>
    </lineage>
</organism>
<keyword evidence="3" id="KW-1185">Reference proteome</keyword>
<proteinExistence type="predicted"/>
<keyword evidence="1" id="KW-0812">Transmembrane</keyword>
<evidence type="ECO:0000313" key="3">
    <source>
        <dbReference type="Proteomes" id="UP000190657"/>
    </source>
</evidence>
<protein>
    <submittedName>
        <fullName evidence="2">Uncharacterized protein</fullName>
    </submittedName>
</protein>
<dbReference type="RefSeq" id="WP_078768232.1">
    <property type="nucleotide sequence ID" value="NZ_FUWW01000006.1"/>
</dbReference>
<gene>
    <name evidence="2" type="ORF">SAMN02745114_00742</name>
</gene>
<keyword evidence="1" id="KW-0472">Membrane</keyword>
<reference evidence="2 3" key="1">
    <citation type="submission" date="2017-02" db="EMBL/GenBank/DDBJ databases">
        <authorList>
            <person name="Peterson S.W."/>
        </authorList>
    </citation>
    <scope>NUCLEOTIDE SEQUENCE [LARGE SCALE GENOMIC DNA]</scope>
    <source>
        <strain evidence="2 3">ATCC 51222</strain>
    </source>
</reference>
<dbReference type="EMBL" id="FUWW01000006">
    <property type="protein sequence ID" value="SJZ49178.1"/>
    <property type="molecule type" value="Genomic_DNA"/>
</dbReference>
<dbReference type="AlphaFoldDB" id="A0A1T4L3K5"/>
<sequence>MNKDAVSRSKKRSVLSFFLYLCIALSSLCIVFLSVTANPNTFVKEFTQPSYVANVKEDVVQYTRDMCLNNSLPDDFIESTITYDKIYNIENAYIQGEFGTSLEFTTESYKNLLNQFKEDVFESVNEMVQSQNIEIEQSVKDTAVETFAQQVTDYTAKATSFGYIRQVKSFCELSKTVCSIILSICLAGSIGLIVAITLRTSRKYRVMRSISYSFGSAAVMNLIVAAAVCIVKATKNLVIYPTYLVDVFIRWVDDSLNSVLTCAGILAIIFVAFACFTLKLKRDSQQ</sequence>
<feature type="transmembrane region" description="Helical" evidence="1">
    <location>
        <begin position="210"/>
        <end position="233"/>
    </location>
</feature>
<dbReference type="STRING" id="290054.SAMN02745114_00742"/>
<keyword evidence="1" id="KW-1133">Transmembrane helix</keyword>
<name>A0A1T4L3K5_9FIRM</name>
<evidence type="ECO:0000313" key="2">
    <source>
        <dbReference type="EMBL" id="SJZ49178.1"/>
    </source>
</evidence>
<feature type="transmembrane region" description="Helical" evidence="1">
    <location>
        <begin position="258"/>
        <end position="278"/>
    </location>
</feature>
<feature type="transmembrane region" description="Helical" evidence="1">
    <location>
        <begin position="180"/>
        <end position="198"/>
    </location>
</feature>
<evidence type="ECO:0000256" key="1">
    <source>
        <dbReference type="SAM" id="Phobius"/>
    </source>
</evidence>
<dbReference type="Proteomes" id="UP000190657">
    <property type="component" value="Unassembled WGS sequence"/>
</dbReference>
<accession>A0A1T4L3K5</accession>